<keyword evidence="1" id="KW-0812">Transmembrane</keyword>
<sequence length="77" mass="8626">MWAIMGILAGSAIILWIEVPRLLKTKMIRELWVFSALLLLGTALSAARSMRVQLSNPLDWIAAVYKPVSDILFSLLK</sequence>
<dbReference type="EMBL" id="JAQAGZ010000010">
    <property type="protein sequence ID" value="MCZ8514017.1"/>
    <property type="molecule type" value="Genomic_DNA"/>
</dbReference>
<organism evidence="2 3">
    <name type="scientific">Paenibacillus gyeongsangnamensis</name>
    <dbReference type="NCBI Taxonomy" id="3388067"/>
    <lineage>
        <taxon>Bacteria</taxon>
        <taxon>Bacillati</taxon>
        <taxon>Bacillota</taxon>
        <taxon>Bacilli</taxon>
        <taxon>Bacillales</taxon>
        <taxon>Paenibacillaceae</taxon>
        <taxon>Paenibacillus</taxon>
    </lineage>
</organism>
<name>A0ABT4QAV4_9BACL</name>
<dbReference type="Proteomes" id="UP001527882">
    <property type="component" value="Unassembled WGS sequence"/>
</dbReference>
<feature type="transmembrane region" description="Helical" evidence="1">
    <location>
        <begin position="31"/>
        <end position="47"/>
    </location>
</feature>
<proteinExistence type="predicted"/>
<keyword evidence="3" id="KW-1185">Reference proteome</keyword>
<dbReference type="RefSeq" id="WP_269882537.1">
    <property type="nucleotide sequence ID" value="NZ_JAQAGZ010000010.1"/>
</dbReference>
<protein>
    <submittedName>
        <fullName evidence="2">Uncharacterized protein</fullName>
    </submittedName>
</protein>
<evidence type="ECO:0000313" key="3">
    <source>
        <dbReference type="Proteomes" id="UP001527882"/>
    </source>
</evidence>
<comment type="caution">
    <text evidence="2">The sequence shown here is derived from an EMBL/GenBank/DDBJ whole genome shotgun (WGS) entry which is preliminary data.</text>
</comment>
<reference evidence="2 3" key="1">
    <citation type="submission" date="2022-12" db="EMBL/GenBank/DDBJ databases">
        <title>Draft genome sequence of Paenibacillus sp. dW9.</title>
        <authorList>
            <person name="Choi E.-W."/>
            <person name="Kim D.-U."/>
        </authorList>
    </citation>
    <scope>NUCLEOTIDE SEQUENCE [LARGE SCALE GENOMIC DNA]</scope>
    <source>
        <strain evidence="3">dW9</strain>
    </source>
</reference>
<keyword evidence="1" id="KW-1133">Transmembrane helix</keyword>
<evidence type="ECO:0000256" key="1">
    <source>
        <dbReference type="SAM" id="Phobius"/>
    </source>
</evidence>
<keyword evidence="1" id="KW-0472">Membrane</keyword>
<accession>A0ABT4QAV4</accession>
<gene>
    <name evidence="2" type="ORF">O9H85_16625</name>
</gene>
<evidence type="ECO:0000313" key="2">
    <source>
        <dbReference type="EMBL" id="MCZ8514017.1"/>
    </source>
</evidence>